<accession>A0AA39Y6E9</accession>
<sequence>MEGLTSSLPKLPPATRPHAEARKQLDISELRILGKKELLLEPPPPDWEASGPVSVPKPIPDLDPQVLSTTVAHPDQRYFTPMPESVMPDPPALRTPTFPLEDAEVPLVLPPVEGIAVVEPAHDTPPGLFSSNPSYLASVLHQITTPFDAEETALEKLGFIDEHGYVVELADGKPTSLGEATYFTAVAATAVALTIYSADDASAAALNKTLEGFLKFLQTKSWGNVDERGVSHPIRHPAWVEYDVAGNELRCRPLNRDSFAQIVAAAYYSYRCPKSSGAVRDCARAIIASWIEYLPPRDYRTHSNYIKAFDEFEKDGGKFKHLYADDKGRNQISYLDHTTFRLMPHEIASLRRCGDAMGLDTTSLAPLAFQILGALSSFAGPVADSIASKVTDTLDRVLDALDVEISASVELIPGWSKSKVKKKIKLGIPRHLRDEMLRICRRAVREYVNLFFLGGAATAVPPSLVDFVGELSHVLAEWVPLVAGLDFTGLLRTALDQVLAVLSDTFVLEDAIALSIAAAWASAKPEDSSMAGFMFWNFAVCFDAQPALITFAMEPARAYNKLIQLSGNGNGMWAWLCGVQDDVVADQLRTFEQHPSGWTQYAYASTPYDEWVGSKLVAESDASTTGELSSRIDYLALLGFFKTGRPRAPLLLLHMTIKDLVVDITDSLVHGIQDAVESTGKYVEKFTDAAGDLVIKTISVQGEIMYETFDAVQQTTRLVANVDGRIRQTLWDAAGSMTAEYENAVGDLLPPFGRLVLFQVAPVDAALRLWKWSDSVFSEFQQWESRVVDGVMEYGKLLARQLRNPDGQLRQVVYAAGEGAVLGWTVWSKSTELGVAVWEDCVEILLRDPTGVMTKWVYEPGKVLSKVFRWAKSSIDGAAEAADTIQSVIRESSTQLAVILWGPAGAFLDYRKWATSMDVGDGVQAVADSLQLVQLRDSVTSALEEWVFEGGAAKEYRKWAKSLANGTAEAVDQILRVISVPDGFEIHWFKDGAAVASKLVDKAYKVIKDVLGGIAGGLGGLFG</sequence>
<organism evidence="2 3">
    <name type="scientific">Cercophora newfieldiana</name>
    <dbReference type="NCBI Taxonomy" id="92897"/>
    <lineage>
        <taxon>Eukaryota</taxon>
        <taxon>Fungi</taxon>
        <taxon>Dikarya</taxon>
        <taxon>Ascomycota</taxon>
        <taxon>Pezizomycotina</taxon>
        <taxon>Sordariomycetes</taxon>
        <taxon>Sordariomycetidae</taxon>
        <taxon>Sordariales</taxon>
        <taxon>Lasiosphaeriaceae</taxon>
        <taxon>Cercophora</taxon>
    </lineage>
</organism>
<dbReference type="Proteomes" id="UP001174936">
    <property type="component" value="Unassembled WGS sequence"/>
</dbReference>
<protein>
    <submittedName>
        <fullName evidence="2">Uncharacterized protein</fullName>
    </submittedName>
</protein>
<keyword evidence="3" id="KW-1185">Reference proteome</keyword>
<evidence type="ECO:0000313" key="3">
    <source>
        <dbReference type="Proteomes" id="UP001174936"/>
    </source>
</evidence>
<evidence type="ECO:0000313" key="2">
    <source>
        <dbReference type="EMBL" id="KAK0646803.1"/>
    </source>
</evidence>
<feature type="region of interest" description="Disordered" evidence="1">
    <location>
        <begin position="1"/>
        <end position="23"/>
    </location>
</feature>
<evidence type="ECO:0000256" key="1">
    <source>
        <dbReference type="SAM" id="MobiDB-lite"/>
    </source>
</evidence>
<dbReference type="AlphaFoldDB" id="A0AA39Y6E9"/>
<comment type="caution">
    <text evidence="2">The sequence shown here is derived from an EMBL/GenBank/DDBJ whole genome shotgun (WGS) entry which is preliminary data.</text>
</comment>
<proteinExistence type="predicted"/>
<gene>
    <name evidence="2" type="ORF">B0T16DRAFT_458688</name>
</gene>
<dbReference type="EMBL" id="JAULSV010000004">
    <property type="protein sequence ID" value="KAK0646803.1"/>
    <property type="molecule type" value="Genomic_DNA"/>
</dbReference>
<name>A0AA39Y6E9_9PEZI</name>
<reference evidence="2" key="1">
    <citation type="submission" date="2023-06" db="EMBL/GenBank/DDBJ databases">
        <title>Genome-scale phylogeny and comparative genomics of the fungal order Sordariales.</title>
        <authorList>
            <consortium name="Lawrence Berkeley National Laboratory"/>
            <person name="Hensen N."/>
            <person name="Bonometti L."/>
            <person name="Westerberg I."/>
            <person name="Brannstrom I.O."/>
            <person name="Guillou S."/>
            <person name="Cros-Aarteil S."/>
            <person name="Calhoun S."/>
            <person name="Haridas S."/>
            <person name="Kuo A."/>
            <person name="Mondo S."/>
            <person name="Pangilinan J."/>
            <person name="Riley R."/>
            <person name="Labutti K."/>
            <person name="Andreopoulos B."/>
            <person name="Lipzen A."/>
            <person name="Chen C."/>
            <person name="Yanf M."/>
            <person name="Daum C."/>
            <person name="Ng V."/>
            <person name="Clum A."/>
            <person name="Steindorff A."/>
            <person name="Ohm R."/>
            <person name="Martin F."/>
            <person name="Silar P."/>
            <person name="Natvig D."/>
            <person name="Lalanne C."/>
            <person name="Gautier V."/>
            <person name="Ament-Velasquez S.L."/>
            <person name="Kruys A."/>
            <person name="Hutchinson M.I."/>
            <person name="Powell A.J."/>
            <person name="Barry K."/>
            <person name="Miller A.N."/>
            <person name="Grigoriev I.V."/>
            <person name="Debuchy R."/>
            <person name="Gladieux P."/>
            <person name="Thoren M.H."/>
            <person name="Johannesson H."/>
        </authorList>
    </citation>
    <scope>NUCLEOTIDE SEQUENCE</scope>
    <source>
        <strain evidence="2">SMH2532-1</strain>
    </source>
</reference>